<keyword evidence="6" id="KW-1185">Reference proteome</keyword>
<dbReference type="Pfam" id="PF00106">
    <property type="entry name" value="adh_short"/>
    <property type="match status" value="1"/>
</dbReference>
<reference evidence="5 6" key="1">
    <citation type="submission" date="2019-11" db="EMBL/GenBank/DDBJ databases">
        <title>Draft genome sequence of Labilibaculum sp. strain SYP isolated from Black Sea.</title>
        <authorList>
            <person name="Yadav S."/>
            <person name="Villanueva L."/>
        </authorList>
    </citation>
    <scope>NUCLEOTIDE SEQUENCE [LARGE SCALE GENOMIC DNA]</scope>
    <source>
        <strain evidence="5 6">44</strain>
    </source>
</reference>
<name>A0A7M4DAM5_9BACT</name>
<dbReference type="InterPro" id="IPR051911">
    <property type="entry name" value="SDR_oxidoreductase"/>
</dbReference>
<reference evidence="4 7" key="2">
    <citation type="submission" date="2019-12" db="EMBL/GenBank/DDBJ databases">
        <title>Draft genome sequence of Labilibaculum sp. strain 44 isolated from deep waters of Black Sea.</title>
        <authorList>
            <person name="Yadav S."/>
            <person name="Villanueva L."/>
        </authorList>
    </citation>
    <scope>NUCLEOTIDE SEQUENCE [LARGE SCALE GENOMIC DNA]</scope>
    <source>
        <strain evidence="4 7">44</strain>
    </source>
</reference>
<dbReference type="InterPro" id="IPR036291">
    <property type="entry name" value="NAD(P)-bd_dom_sf"/>
</dbReference>
<evidence type="ECO:0000313" key="5">
    <source>
        <dbReference type="EMBL" id="MVB08909.1"/>
    </source>
</evidence>
<evidence type="ECO:0000313" key="4">
    <source>
        <dbReference type="EMBL" id="MUP39704.1"/>
    </source>
</evidence>
<comment type="caution">
    <text evidence="4">The sequence shown here is derived from an EMBL/GenBank/DDBJ whole genome shotgun (WGS) entry which is preliminary data.</text>
</comment>
<dbReference type="Proteomes" id="UP000285951">
    <property type="component" value="Unassembled WGS sequence"/>
</dbReference>
<dbReference type="EMBL" id="WOTW01000057">
    <property type="protein sequence ID" value="MUP39704.1"/>
    <property type="molecule type" value="Genomic_DNA"/>
</dbReference>
<evidence type="ECO:0000313" key="7">
    <source>
        <dbReference type="Proteomes" id="UP000462449"/>
    </source>
</evidence>
<proteinExistence type="inferred from homology"/>
<evidence type="ECO:0000256" key="1">
    <source>
        <dbReference type="ARBA" id="ARBA00006484"/>
    </source>
</evidence>
<dbReference type="PRINTS" id="PR00081">
    <property type="entry name" value="GDHRDH"/>
</dbReference>
<keyword evidence="2" id="KW-0560">Oxidoreductase</keyword>
<evidence type="ECO:0000313" key="6">
    <source>
        <dbReference type="Proteomes" id="UP000285951"/>
    </source>
</evidence>
<evidence type="ECO:0000256" key="2">
    <source>
        <dbReference type="ARBA" id="ARBA00023002"/>
    </source>
</evidence>
<dbReference type="SUPFAM" id="SSF51735">
    <property type="entry name" value="NAD(P)-binding Rossmann-fold domains"/>
    <property type="match status" value="1"/>
</dbReference>
<protein>
    <submittedName>
        <fullName evidence="4">SDR family NAD(P)-dependent oxidoreductase</fullName>
    </submittedName>
</protein>
<dbReference type="PRINTS" id="PR00080">
    <property type="entry name" value="SDRFAMILY"/>
</dbReference>
<dbReference type="InterPro" id="IPR002347">
    <property type="entry name" value="SDR_fam"/>
</dbReference>
<sequence length="275" mass="30699">MKKTILITGASSGIGKATANLFNKKGWNVSATMRNPDTVNDLNETSSLKKIKLDVQNKESIIRAVELTQQSFGQIHVVLNNAGYGAVGPFEAATDLQIKRQFEVNLFGLMDVTKAVIPHFKKNNYGLFINVTSLGGLMTFPIFSIYHASKFAVEGFTEALQYELNPFGIEFKLIEPGAVATDFATRSLEMFNTEEYPDYDIILQKTQDFFSNSKVSSSPEQVAEIIFNAATDDSKQLRYIVGEDAKQIAEYRAKLPYEDFRNMIKGQVLGTNFEI</sequence>
<dbReference type="EMBL" id="QTZN02000057">
    <property type="protein sequence ID" value="MVB08909.1"/>
    <property type="molecule type" value="Genomic_DNA"/>
</dbReference>
<dbReference type="AlphaFoldDB" id="A0A7M4DAM5"/>
<dbReference type="PANTHER" id="PTHR43976:SF16">
    <property type="entry name" value="SHORT-CHAIN DEHYDROGENASE_REDUCTASE FAMILY PROTEIN"/>
    <property type="match status" value="1"/>
</dbReference>
<evidence type="ECO:0000256" key="3">
    <source>
        <dbReference type="RuleBase" id="RU000363"/>
    </source>
</evidence>
<dbReference type="Proteomes" id="UP000462449">
    <property type="component" value="Unassembled WGS sequence"/>
</dbReference>
<dbReference type="Gene3D" id="3.40.50.720">
    <property type="entry name" value="NAD(P)-binding Rossmann-like Domain"/>
    <property type="match status" value="1"/>
</dbReference>
<dbReference type="PANTHER" id="PTHR43976">
    <property type="entry name" value="SHORT CHAIN DEHYDROGENASE"/>
    <property type="match status" value="1"/>
</dbReference>
<dbReference type="RefSeq" id="WP_156197080.1">
    <property type="nucleotide sequence ID" value="NZ_QTZN02000057.1"/>
</dbReference>
<comment type="similarity">
    <text evidence="1 3">Belongs to the short-chain dehydrogenases/reductases (SDR) family.</text>
</comment>
<dbReference type="OrthoDB" id="9786056at2"/>
<accession>A0A7M4DAM5</accession>
<dbReference type="CDD" id="cd05374">
    <property type="entry name" value="17beta-HSD-like_SDR_c"/>
    <property type="match status" value="1"/>
</dbReference>
<gene>
    <name evidence="5" type="ORF">DWB62_017970</name>
    <name evidence="4" type="ORF">GNY23_17970</name>
</gene>
<dbReference type="GO" id="GO:0016491">
    <property type="term" value="F:oxidoreductase activity"/>
    <property type="evidence" value="ECO:0007669"/>
    <property type="project" value="UniProtKB-KW"/>
</dbReference>
<organism evidence="4 7">
    <name type="scientific">Labilibaculum euxinus</name>
    <dbReference type="NCBI Taxonomy" id="2686357"/>
    <lineage>
        <taxon>Bacteria</taxon>
        <taxon>Pseudomonadati</taxon>
        <taxon>Bacteroidota</taxon>
        <taxon>Bacteroidia</taxon>
        <taxon>Marinilabiliales</taxon>
        <taxon>Marinifilaceae</taxon>
        <taxon>Labilibaculum</taxon>
    </lineage>
</organism>